<sequence>MGKIIEFPDDKKLREKLKKYRDSLEELLLERDNLYYVVCANIKTQYMLIFGSLEYKVFSDFCKYQRLRRKKALIQIRINRKEEINLSDIEDILDLEFADYREKLDSKMDEINHAISRSHLEILSDDDTILLKRLYRKIVRALHPDLNPELSDREQHLFYNATESYKAGDLYSTKIIYDIVCSGDMDVEDLLTGKSLMDEVKRLEELVQKIKNDIDLIKSQSPYTWKIYVEDDDKKEEKLKTLENDLKSYQEAIKTQEEYIEELLRK</sequence>
<evidence type="ECO:0000256" key="1">
    <source>
        <dbReference type="SAM" id="Coils"/>
    </source>
</evidence>
<protein>
    <recommendedName>
        <fullName evidence="4">Heat shock protein DnaJ domain protein</fullName>
    </recommendedName>
</protein>
<dbReference type="RefSeq" id="WP_015777665.1">
    <property type="nucleotide sequence ID" value="NC_013171.1"/>
</dbReference>
<accession>C7RH01</accession>
<evidence type="ECO:0000313" key="3">
    <source>
        <dbReference type="Proteomes" id="UP000002294"/>
    </source>
</evidence>
<evidence type="ECO:0000313" key="2">
    <source>
        <dbReference type="EMBL" id="ACV28762.1"/>
    </source>
</evidence>
<dbReference type="KEGG" id="apr:Apre_0733"/>
<dbReference type="Proteomes" id="UP000002294">
    <property type="component" value="Chromosome"/>
</dbReference>
<dbReference type="AlphaFoldDB" id="C7RH01"/>
<organism evidence="2 3">
    <name type="scientific">Anaerococcus prevotii (strain ATCC 9321 / DSM 20548 / JCM 6508 / NCTC 11806 / PC1)</name>
    <name type="common">Peptostreptococcus prevotii</name>
    <name type="synonym">Peptococcus prevotii</name>
    <dbReference type="NCBI Taxonomy" id="525919"/>
    <lineage>
        <taxon>Bacteria</taxon>
        <taxon>Bacillati</taxon>
        <taxon>Bacillota</taxon>
        <taxon>Tissierellia</taxon>
        <taxon>Tissierellales</taxon>
        <taxon>Peptoniphilaceae</taxon>
        <taxon>Anaerococcus</taxon>
    </lineage>
</organism>
<keyword evidence="3" id="KW-1185">Reference proteome</keyword>
<proteinExistence type="predicted"/>
<keyword evidence="1" id="KW-0175">Coiled coil</keyword>
<name>C7RH01_ANAPD</name>
<reference evidence="2 3" key="1">
    <citation type="journal article" date="2009" name="Stand. Genomic Sci.">
        <title>Complete genome sequence of Anaerococcus prevotii type strain (PC1).</title>
        <authorList>
            <person name="Labutti K."/>
            <person name="Pukall R."/>
            <person name="Steenblock K."/>
            <person name="Glavina Del Rio T."/>
            <person name="Tice H."/>
            <person name="Copeland A."/>
            <person name="Cheng J.F."/>
            <person name="Lucas S."/>
            <person name="Chen F."/>
            <person name="Nolan M."/>
            <person name="Bruce D."/>
            <person name="Goodwin L."/>
            <person name="Pitluck S."/>
            <person name="Ivanova N."/>
            <person name="Mavromatis K."/>
            <person name="Ovchinnikova G."/>
            <person name="Pati A."/>
            <person name="Chen A."/>
            <person name="Palaniappan K."/>
            <person name="Land M."/>
            <person name="Hauser L."/>
            <person name="Chang Y.J."/>
            <person name="Jeffries C.D."/>
            <person name="Chain P."/>
            <person name="Saunders E."/>
            <person name="Brettin T."/>
            <person name="Detter J.C."/>
            <person name="Han C."/>
            <person name="Goker M."/>
            <person name="Bristow J."/>
            <person name="Eisen J.A."/>
            <person name="Markowitz V."/>
            <person name="Hugenholtz P."/>
            <person name="Kyrpides N.C."/>
            <person name="Klenk H.P."/>
            <person name="Lapidus A."/>
        </authorList>
    </citation>
    <scope>NUCLEOTIDE SEQUENCE [LARGE SCALE GENOMIC DNA]</scope>
    <source>
        <strain evidence="3">ATCC 9321 / DSM 20548 / JCM 6508 / NCTC 11806 / PC1</strain>
    </source>
</reference>
<dbReference type="OrthoDB" id="2216447at2"/>
<gene>
    <name evidence="2" type="ordered locus">Apre_0733</name>
</gene>
<dbReference type="eggNOG" id="COG0484">
    <property type="taxonomic scope" value="Bacteria"/>
</dbReference>
<feature type="coiled-coil region" evidence="1">
    <location>
        <begin position="193"/>
        <end position="266"/>
    </location>
</feature>
<dbReference type="HOGENOM" id="CLU_089311_0_0_9"/>
<dbReference type="STRING" id="525919.Apre_0733"/>
<evidence type="ECO:0008006" key="4">
    <source>
        <dbReference type="Google" id="ProtNLM"/>
    </source>
</evidence>
<dbReference type="EMBL" id="CP001708">
    <property type="protein sequence ID" value="ACV28762.1"/>
    <property type="molecule type" value="Genomic_DNA"/>
</dbReference>